<organism evidence="2">
    <name type="scientific">marine sediment metagenome</name>
    <dbReference type="NCBI Taxonomy" id="412755"/>
    <lineage>
        <taxon>unclassified sequences</taxon>
        <taxon>metagenomes</taxon>
        <taxon>ecological metagenomes</taxon>
    </lineage>
</organism>
<name>A0A0F9SSD4_9ZZZZ</name>
<dbReference type="AlphaFoldDB" id="A0A0F9SSD4"/>
<reference evidence="2" key="1">
    <citation type="journal article" date="2015" name="Nature">
        <title>Complex archaea that bridge the gap between prokaryotes and eukaryotes.</title>
        <authorList>
            <person name="Spang A."/>
            <person name="Saw J.H."/>
            <person name="Jorgensen S.L."/>
            <person name="Zaremba-Niedzwiedzka K."/>
            <person name="Martijn J."/>
            <person name="Lind A.E."/>
            <person name="van Eijk R."/>
            <person name="Schleper C."/>
            <person name="Guy L."/>
            <person name="Ettema T.J."/>
        </authorList>
    </citation>
    <scope>NUCLEOTIDE SEQUENCE</scope>
</reference>
<proteinExistence type="predicted"/>
<comment type="caution">
    <text evidence="2">The sequence shown here is derived from an EMBL/GenBank/DDBJ whole genome shotgun (WGS) entry which is preliminary data.</text>
</comment>
<accession>A0A0F9SSD4</accession>
<dbReference type="InterPro" id="IPR053827">
    <property type="entry name" value="Gp10_C"/>
</dbReference>
<dbReference type="EMBL" id="LAZR01001735">
    <property type="protein sequence ID" value="KKN39931.1"/>
    <property type="molecule type" value="Genomic_DNA"/>
</dbReference>
<dbReference type="Pfam" id="PF21939">
    <property type="entry name" value="Gp10_C"/>
    <property type="match status" value="1"/>
</dbReference>
<dbReference type="PANTHER" id="PTHR19051:SF32">
    <property type="entry name" value="KERATIN-ASSOCIATED PROTEIN 13-3"/>
    <property type="match status" value="1"/>
</dbReference>
<gene>
    <name evidence="2" type="ORF">LCGC14_0738370</name>
</gene>
<feature type="domain" description="Baseplate structural protein Gp10 C-terminal" evidence="1">
    <location>
        <begin position="971"/>
        <end position="1140"/>
    </location>
</feature>
<protein>
    <recommendedName>
        <fullName evidence="1">Baseplate structural protein Gp10 C-terminal domain-containing protein</fullName>
    </recommendedName>
</protein>
<dbReference type="PANTHER" id="PTHR19051">
    <property type="entry name" value="KERATIN-ASSOCIATED PROTEIN"/>
    <property type="match status" value="1"/>
</dbReference>
<evidence type="ECO:0000313" key="2">
    <source>
        <dbReference type="EMBL" id="KKN39931.1"/>
    </source>
</evidence>
<sequence length="1141" mass="119293">MAPTIVQDYQQQLIQTIIDLSQQQNWWSSPLNLGGGEGPDGGSGIPVGNIFGQLIQSKVAFDTTEAAVLNIPISGASLVTNLDRIRYRLQNIEGSGGVYKGVGILENSIFLASGVTNLNFVNLDATVLGMTATISGDLGGGVGPHTLGSATHTDVDTTGVILGDALVYDGSDWVPSGIAGGHSAVTVLDTASLNLELTGQALSGYVIEAGLDHGLLAGLGDDDHPQYSPSGHLHDSRYYLESEVDALLALQDELSELDDASVGGVAQGEILTWDGGLWVPSGVTGSGLDHGLLSGLGDDDHAQYHTDARALTWLGTRSTTDLSEGTNLYYTTERAQDDVMANVVDSTSIDFTYDDGAGELTAVVLPTGVDHGGLGGLADDDHTQYIRHSIADVVNDFLVASGDNVFGRKTLAEVGAILEADLDHGNIQGLGDNDHTQYVLHTEVDDTPVDGVITDPISSNWAFDHIADADPHTGYRLESADHSHQTAGAEAGKLDHGLALDGLTDDDHTQYILHSLADATNDFLIASGPNVFVKNTLAQTATVLEAELDHGSIQGLGDDDHPQYSLSGHLHDSRYYVESEVDNLLALQDELSEMTDTSVGGATQGEVLTFDSTNWVPSGVSGGDGGGEWTDVTTYLRTTDAREVIIGDQSTAPDGTLHVHTGSAGSVTAAATADDFIVESAGDTGMSLLADDSSNNQILLGHVSDTGFGSLTSNYGAGVVTLASDGGLTLQGEDDVQINAGNTNVVIVNAGGLDTDLDIRSDDATSIIFVDAGADSGAGRVGINTSTPSYLFHVYANNSTATPSSLADDLVLEGSGSTGMSVLVPDAQLATFALGHPGNNLMGRLRSSFNDDYVELVSAGDLRFGVPATNKFEFNPDGLDTDFRILGNNDQNLFFVDAGTDRVGIGTGFPQSLFHASGVITTNNYLDMQEISAPATPNPNFFRTYPKADGKLYGKNDDGTEYDLTAGGDLSAAWPIGSIYIAVVSTNPATLLGFGTWIAFAEGRVLVGLQGADPDFNTVEETGGAKSITLTEEEMPSHTHVQDAHNHTQNQHRHTSSLHDHNSFSASKYTVQQAGSGGNYTFDSGGTTLGIKTGTGGVITNYTTPTNVAATAVNQSTGGGAGSDHDNVQPYIVVYMWKRTA</sequence>
<evidence type="ECO:0000259" key="1">
    <source>
        <dbReference type="Pfam" id="PF21939"/>
    </source>
</evidence>